<proteinExistence type="predicted"/>
<dbReference type="EnsemblMetazoa" id="ACOM038763-RA">
    <property type="protein sequence ID" value="ACOM038763-PA.1"/>
    <property type="gene ID" value="ACOM038763"/>
</dbReference>
<accession>A0A8W7PW82</accession>
<organism evidence="1">
    <name type="scientific">Anopheles coluzzii</name>
    <name type="common">African malaria mosquito</name>
    <dbReference type="NCBI Taxonomy" id="1518534"/>
    <lineage>
        <taxon>Eukaryota</taxon>
        <taxon>Metazoa</taxon>
        <taxon>Ecdysozoa</taxon>
        <taxon>Arthropoda</taxon>
        <taxon>Hexapoda</taxon>
        <taxon>Insecta</taxon>
        <taxon>Pterygota</taxon>
        <taxon>Neoptera</taxon>
        <taxon>Endopterygota</taxon>
        <taxon>Diptera</taxon>
        <taxon>Nematocera</taxon>
        <taxon>Culicoidea</taxon>
        <taxon>Culicidae</taxon>
        <taxon>Anophelinae</taxon>
        <taxon>Anopheles</taxon>
    </lineage>
</organism>
<reference evidence="1" key="1">
    <citation type="submission" date="2022-08" db="UniProtKB">
        <authorList>
            <consortium name="EnsemblMetazoa"/>
        </authorList>
    </citation>
    <scope>IDENTIFICATION</scope>
</reference>
<protein>
    <submittedName>
        <fullName evidence="1">Uncharacterized protein</fullName>
    </submittedName>
</protein>
<sequence>MNGIGFAVTIAHSGQAAHYGRPLYGTSETGRDVRTFECGPPCAWRAEPNEPRRRLCGGARITTAQGEKLRFATTTYAKRCRQCVTRARTAFGSNSYWAYGGPSGWNRPCSDDGSDAESFGEARDDAVRSVPPLPACFGWAWLRFRANRSSDAISEQSDTCMG</sequence>
<dbReference type="AlphaFoldDB" id="A0A8W7PW82"/>
<dbReference type="Proteomes" id="UP000075882">
    <property type="component" value="Unassembled WGS sequence"/>
</dbReference>
<name>A0A8W7PW82_ANOCL</name>
<evidence type="ECO:0000313" key="1">
    <source>
        <dbReference type="EnsemblMetazoa" id="ACOM038763-PA.1"/>
    </source>
</evidence>